<evidence type="ECO:0000256" key="1">
    <source>
        <dbReference type="SAM" id="Phobius"/>
    </source>
</evidence>
<keyword evidence="1" id="KW-1133">Transmembrane helix</keyword>
<organism evidence="2 3">
    <name type="scientific">Paraferrimonas sedimenticola</name>
    <dbReference type="NCBI Taxonomy" id="375674"/>
    <lineage>
        <taxon>Bacteria</taxon>
        <taxon>Pseudomonadati</taxon>
        <taxon>Pseudomonadota</taxon>
        <taxon>Gammaproteobacteria</taxon>
        <taxon>Alteromonadales</taxon>
        <taxon>Ferrimonadaceae</taxon>
        <taxon>Paraferrimonas</taxon>
    </lineage>
</organism>
<evidence type="ECO:0000313" key="2">
    <source>
        <dbReference type="EMBL" id="GLP96555.1"/>
    </source>
</evidence>
<dbReference type="AlphaFoldDB" id="A0AA37RWE3"/>
<accession>A0AA37RWE3</accession>
<name>A0AA37RWE3_9GAMM</name>
<keyword evidence="1" id="KW-0472">Membrane</keyword>
<keyword evidence="1" id="KW-0812">Transmembrane</keyword>
<feature type="transmembrane region" description="Helical" evidence="1">
    <location>
        <begin position="29"/>
        <end position="46"/>
    </location>
</feature>
<proteinExistence type="predicted"/>
<dbReference type="Proteomes" id="UP001161422">
    <property type="component" value="Unassembled WGS sequence"/>
</dbReference>
<dbReference type="EMBL" id="BSNC01000004">
    <property type="protein sequence ID" value="GLP96555.1"/>
    <property type="molecule type" value="Genomic_DNA"/>
</dbReference>
<feature type="transmembrane region" description="Helical" evidence="1">
    <location>
        <begin position="52"/>
        <end position="72"/>
    </location>
</feature>
<keyword evidence="3" id="KW-1185">Reference proteome</keyword>
<reference evidence="2" key="1">
    <citation type="journal article" date="2014" name="Int. J. Syst. Evol. Microbiol.">
        <title>Complete genome sequence of Corynebacterium casei LMG S-19264T (=DSM 44701T), isolated from a smear-ripened cheese.</title>
        <authorList>
            <consortium name="US DOE Joint Genome Institute (JGI-PGF)"/>
            <person name="Walter F."/>
            <person name="Albersmeier A."/>
            <person name="Kalinowski J."/>
            <person name="Ruckert C."/>
        </authorList>
    </citation>
    <scope>NUCLEOTIDE SEQUENCE</scope>
    <source>
        <strain evidence="2">NBRC 101628</strain>
    </source>
</reference>
<evidence type="ECO:0000313" key="3">
    <source>
        <dbReference type="Proteomes" id="UP001161422"/>
    </source>
</evidence>
<protein>
    <submittedName>
        <fullName evidence="2">Uncharacterized protein</fullName>
    </submittedName>
</protein>
<gene>
    <name evidence="2" type="ORF">GCM10007895_18610</name>
</gene>
<comment type="caution">
    <text evidence="2">The sequence shown here is derived from an EMBL/GenBank/DDBJ whole genome shotgun (WGS) entry which is preliminary data.</text>
</comment>
<reference evidence="2" key="2">
    <citation type="submission" date="2023-01" db="EMBL/GenBank/DDBJ databases">
        <title>Draft genome sequence of Paraferrimonas sedimenticola strain NBRC 101628.</title>
        <authorList>
            <person name="Sun Q."/>
            <person name="Mori K."/>
        </authorList>
    </citation>
    <scope>NUCLEOTIDE SEQUENCE</scope>
    <source>
        <strain evidence="2">NBRC 101628</strain>
    </source>
</reference>
<sequence length="89" mass="9994">MNPQNPTRPSPRERLLLTALTVRRQQHRFECLMPVLIVLGTIGYFIDLVTPPQYALFALIMLAAYMTSNLALAKQVDRLIAAVAKTKKA</sequence>